<evidence type="ECO:0000313" key="3">
    <source>
        <dbReference type="EMBL" id="HGT37725.1"/>
    </source>
</evidence>
<protein>
    <submittedName>
        <fullName evidence="3">Gfo/Idh/MocA family oxidoreductase</fullName>
    </submittedName>
</protein>
<feature type="domain" description="GFO/IDH/MocA-like oxidoreductase" evidence="2">
    <location>
        <begin position="143"/>
        <end position="269"/>
    </location>
</feature>
<reference evidence="3" key="1">
    <citation type="journal article" date="2020" name="mSystems">
        <title>Genome- and Community-Level Interaction Insights into Carbon Utilization and Element Cycling Functions of Hydrothermarchaeota in Hydrothermal Sediment.</title>
        <authorList>
            <person name="Zhou Z."/>
            <person name="Liu Y."/>
            <person name="Xu W."/>
            <person name="Pan J."/>
            <person name="Luo Z.H."/>
            <person name="Li M."/>
        </authorList>
    </citation>
    <scope>NUCLEOTIDE SEQUENCE [LARGE SCALE GENOMIC DNA]</scope>
    <source>
        <strain evidence="3">SpSt-508</strain>
    </source>
</reference>
<dbReference type="InterPro" id="IPR055170">
    <property type="entry name" value="GFO_IDH_MocA-like_dom"/>
</dbReference>
<comment type="caution">
    <text evidence="3">The sequence shown here is derived from an EMBL/GenBank/DDBJ whole genome shotgun (WGS) entry which is preliminary data.</text>
</comment>
<dbReference type="InterPro" id="IPR036291">
    <property type="entry name" value="NAD(P)-bd_dom_sf"/>
</dbReference>
<dbReference type="GO" id="GO:0000166">
    <property type="term" value="F:nucleotide binding"/>
    <property type="evidence" value="ECO:0007669"/>
    <property type="project" value="InterPro"/>
</dbReference>
<evidence type="ECO:0000259" key="2">
    <source>
        <dbReference type="Pfam" id="PF22725"/>
    </source>
</evidence>
<dbReference type="Pfam" id="PF22725">
    <property type="entry name" value="GFO_IDH_MocA_C3"/>
    <property type="match status" value="1"/>
</dbReference>
<dbReference type="Gene3D" id="3.40.50.720">
    <property type="entry name" value="NAD(P)-binding Rossmann-like Domain"/>
    <property type="match status" value="1"/>
</dbReference>
<dbReference type="PANTHER" id="PTHR46368:SF4">
    <property type="entry name" value="OS10G0403700 PROTEIN"/>
    <property type="match status" value="1"/>
</dbReference>
<dbReference type="Pfam" id="PF01408">
    <property type="entry name" value="GFO_IDH_MocA"/>
    <property type="match status" value="1"/>
</dbReference>
<proteinExistence type="predicted"/>
<dbReference type="EMBL" id="DSVQ01000001">
    <property type="protein sequence ID" value="HGT37725.1"/>
    <property type="molecule type" value="Genomic_DNA"/>
</dbReference>
<name>A0A7C4QML6_9PLAN</name>
<accession>A0A7C4QML6</accession>
<dbReference type="SUPFAM" id="SSF55347">
    <property type="entry name" value="Glyceraldehyde-3-phosphate dehydrogenase-like, C-terminal domain"/>
    <property type="match status" value="1"/>
</dbReference>
<dbReference type="Gene3D" id="3.30.360.10">
    <property type="entry name" value="Dihydrodipicolinate Reductase, domain 2"/>
    <property type="match status" value="1"/>
</dbReference>
<gene>
    <name evidence="3" type="ORF">ENS64_00420</name>
</gene>
<organism evidence="3">
    <name type="scientific">Schlesneria paludicola</name>
    <dbReference type="NCBI Taxonomy" id="360056"/>
    <lineage>
        <taxon>Bacteria</taxon>
        <taxon>Pseudomonadati</taxon>
        <taxon>Planctomycetota</taxon>
        <taxon>Planctomycetia</taxon>
        <taxon>Planctomycetales</taxon>
        <taxon>Planctomycetaceae</taxon>
        <taxon>Schlesneria</taxon>
    </lineage>
</organism>
<feature type="domain" description="Gfo/Idh/MocA-like oxidoreductase N-terminal" evidence="1">
    <location>
        <begin position="9"/>
        <end position="131"/>
    </location>
</feature>
<evidence type="ECO:0000259" key="1">
    <source>
        <dbReference type="Pfam" id="PF01408"/>
    </source>
</evidence>
<dbReference type="AlphaFoldDB" id="A0A7C4QML6"/>
<dbReference type="SUPFAM" id="SSF51735">
    <property type="entry name" value="NAD(P)-binding Rossmann-fold domains"/>
    <property type="match status" value="1"/>
</dbReference>
<dbReference type="PANTHER" id="PTHR46368">
    <property type="match status" value="1"/>
</dbReference>
<dbReference type="InterPro" id="IPR000683">
    <property type="entry name" value="Gfo/Idh/MocA-like_OxRdtase_N"/>
</dbReference>
<sequence>MTAPDRHCRWGILGTAQIARKNWAAIRRSGNGRLVAVASRSVERSQSFIAACQAEVPCDPAPQAVGSYQELLQRDDVDAVYIPLPTGIRGEWVIRAAEAGKHVLVEKPVGVNSAEVARMLDACRRRNVQFMDGVMFMHSRRLEQMRRVLDDGTSVGTLRRIASQFSFRGSPEFLQQNIRVSSALEPLGCLGDLGWYNIRLTLWAVRYQMPLKVVAHLLAEARRPDCAASVPLEFSAEFFFPHGVSATFFCSFQAENQQWAVLSGDRGFLHVPDFVLPFYGCETAFSVTNAVFHQDGCRFHMEDHTRRHAVAEYSDGHASAQETQLFRSFSALVLSGRVDPHWGEIALKTQQVLDACLTSAREEGRPVAVTA</sequence>